<sequence length="30" mass="3295">MTIIHSKMEFSVVSLTSSSSSIITPWKPSI</sequence>
<evidence type="ECO:0000313" key="1">
    <source>
        <dbReference type="RefSeq" id="XP_059599620.1"/>
    </source>
</evidence>
<dbReference type="GeneID" id="84589914"/>
<gene>
    <name evidence="1" type="ORF">An01g04200</name>
</gene>
<dbReference type="VEuPathDB" id="FungiDB:An01g04200"/>
<accession>A0AAJ8BL18</accession>
<reference evidence="1" key="1">
    <citation type="submission" date="2025-02" db="EMBL/GenBank/DDBJ databases">
        <authorList>
            <consortium name="NCBI Genome Project"/>
        </authorList>
    </citation>
    <scope>NUCLEOTIDE SEQUENCE</scope>
</reference>
<protein>
    <submittedName>
        <fullName evidence="1">Uncharacterized protein</fullName>
    </submittedName>
</protein>
<organism evidence="1">
    <name type="scientific">Aspergillus niger</name>
    <dbReference type="NCBI Taxonomy" id="5061"/>
    <lineage>
        <taxon>Eukaryota</taxon>
        <taxon>Fungi</taxon>
        <taxon>Dikarya</taxon>
        <taxon>Ascomycota</taxon>
        <taxon>Pezizomycotina</taxon>
        <taxon>Eurotiomycetes</taxon>
        <taxon>Eurotiomycetidae</taxon>
        <taxon>Eurotiales</taxon>
        <taxon>Aspergillaceae</taxon>
        <taxon>Aspergillus</taxon>
        <taxon>Aspergillus subgen. Circumdati</taxon>
    </lineage>
</organism>
<dbReference type="RefSeq" id="XP_059599620.1">
    <property type="nucleotide sequence ID" value="XM_059747413.1"/>
</dbReference>
<dbReference type="KEGG" id="ang:An01g04200"/>
<proteinExistence type="predicted"/>
<dbReference type="AlphaFoldDB" id="A0AAJ8BL18"/>
<name>A0AAJ8BL18_ASPNG</name>
<reference evidence="1" key="2">
    <citation type="submission" date="2025-08" db="UniProtKB">
        <authorList>
            <consortium name="RefSeq"/>
        </authorList>
    </citation>
    <scope>IDENTIFICATION</scope>
</reference>